<gene>
    <name evidence="2" type="ORF">SSLN_LOCUS1334</name>
</gene>
<keyword evidence="3" id="KW-1185">Reference proteome</keyword>
<evidence type="ECO:0000256" key="1">
    <source>
        <dbReference type="SAM" id="MobiDB-lite"/>
    </source>
</evidence>
<sequence>MLLWPPRTGTQRSLVAPRSSALPSSYDWWAKPREGLRRVVCVSDSRTSHLTPLKKSYGGGDSNPVGGPGKLGLLSH</sequence>
<proteinExistence type="predicted"/>
<evidence type="ECO:0000313" key="4">
    <source>
        <dbReference type="WBParaSite" id="SSLN_0000138801-mRNA-1"/>
    </source>
</evidence>
<feature type="compositionally biased region" description="Gly residues" evidence="1">
    <location>
        <begin position="57"/>
        <end position="70"/>
    </location>
</feature>
<accession>A0A183SAT6</accession>
<evidence type="ECO:0000313" key="2">
    <source>
        <dbReference type="EMBL" id="VDL87490.1"/>
    </source>
</evidence>
<protein>
    <submittedName>
        <fullName evidence="2 4">Uncharacterized protein</fullName>
    </submittedName>
</protein>
<reference evidence="2 3" key="2">
    <citation type="submission" date="2018-11" db="EMBL/GenBank/DDBJ databases">
        <authorList>
            <consortium name="Pathogen Informatics"/>
        </authorList>
    </citation>
    <scope>NUCLEOTIDE SEQUENCE [LARGE SCALE GENOMIC DNA]</scope>
    <source>
        <strain evidence="2 3">NST_G2</strain>
    </source>
</reference>
<reference evidence="4" key="1">
    <citation type="submission" date="2016-06" db="UniProtKB">
        <authorList>
            <consortium name="WormBaseParasite"/>
        </authorList>
    </citation>
    <scope>IDENTIFICATION</scope>
</reference>
<dbReference type="Proteomes" id="UP000275846">
    <property type="component" value="Unassembled WGS sequence"/>
</dbReference>
<dbReference type="WBParaSite" id="SSLN_0000138801-mRNA-1">
    <property type="protein sequence ID" value="SSLN_0000138801-mRNA-1"/>
    <property type="gene ID" value="SSLN_0000138801"/>
</dbReference>
<dbReference type="EMBL" id="UYSU01002491">
    <property type="protein sequence ID" value="VDL87490.1"/>
    <property type="molecule type" value="Genomic_DNA"/>
</dbReference>
<organism evidence="4">
    <name type="scientific">Schistocephalus solidus</name>
    <name type="common">Tapeworm</name>
    <dbReference type="NCBI Taxonomy" id="70667"/>
    <lineage>
        <taxon>Eukaryota</taxon>
        <taxon>Metazoa</taxon>
        <taxon>Spiralia</taxon>
        <taxon>Lophotrochozoa</taxon>
        <taxon>Platyhelminthes</taxon>
        <taxon>Cestoda</taxon>
        <taxon>Eucestoda</taxon>
        <taxon>Diphyllobothriidea</taxon>
        <taxon>Diphyllobothriidae</taxon>
        <taxon>Schistocephalus</taxon>
    </lineage>
</organism>
<feature type="region of interest" description="Disordered" evidence="1">
    <location>
        <begin position="46"/>
        <end position="76"/>
    </location>
</feature>
<evidence type="ECO:0000313" key="3">
    <source>
        <dbReference type="Proteomes" id="UP000275846"/>
    </source>
</evidence>
<dbReference type="AlphaFoldDB" id="A0A183SAT6"/>
<name>A0A183SAT6_SCHSO</name>